<dbReference type="WBParaSite" id="nRc.2.0.1.t20342-RA">
    <property type="protein sequence ID" value="nRc.2.0.1.t20342-RA"/>
    <property type="gene ID" value="nRc.2.0.1.g20342"/>
</dbReference>
<feature type="compositionally biased region" description="Polar residues" evidence="1">
    <location>
        <begin position="12"/>
        <end position="29"/>
    </location>
</feature>
<evidence type="ECO:0000313" key="2">
    <source>
        <dbReference type="Proteomes" id="UP000887565"/>
    </source>
</evidence>
<keyword evidence="2" id="KW-1185">Reference proteome</keyword>
<organism evidence="2 3">
    <name type="scientific">Romanomermis culicivorax</name>
    <name type="common">Nematode worm</name>
    <dbReference type="NCBI Taxonomy" id="13658"/>
    <lineage>
        <taxon>Eukaryota</taxon>
        <taxon>Metazoa</taxon>
        <taxon>Ecdysozoa</taxon>
        <taxon>Nematoda</taxon>
        <taxon>Enoplea</taxon>
        <taxon>Dorylaimia</taxon>
        <taxon>Mermithida</taxon>
        <taxon>Mermithoidea</taxon>
        <taxon>Mermithidae</taxon>
        <taxon>Romanomermis</taxon>
    </lineage>
</organism>
<feature type="region of interest" description="Disordered" evidence="1">
    <location>
        <begin position="1"/>
        <end position="29"/>
    </location>
</feature>
<sequence length="29" mass="3130">MDDDDLDLDNDSPATESSALTTFLKPSTD</sequence>
<evidence type="ECO:0000313" key="3">
    <source>
        <dbReference type="WBParaSite" id="nRc.2.0.1.t20342-RA"/>
    </source>
</evidence>
<reference evidence="3" key="1">
    <citation type="submission" date="2022-11" db="UniProtKB">
        <authorList>
            <consortium name="WormBaseParasite"/>
        </authorList>
    </citation>
    <scope>IDENTIFICATION</scope>
</reference>
<dbReference type="Proteomes" id="UP000887565">
    <property type="component" value="Unplaced"/>
</dbReference>
<proteinExistence type="predicted"/>
<accession>A0A915J3R0</accession>
<evidence type="ECO:0000256" key="1">
    <source>
        <dbReference type="SAM" id="MobiDB-lite"/>
    </source>
</evidence>
<dbReference type="AlphaFoldDB" id="A0A915J3R0"/>
<protein>
    <submittedName>
        <fullName evidence="3">Uncharacterized protein</fullName>
    </submittedName>
</protein>
<name>A0A915J3R0_ROMCU</name>
<feature type="compositionally biased region" description="Acidic residues" evidence="1">
    <location>
        <begin position="1"/>
        <end position="10"/>
    </location>
</feature>